<evidence type="ECO:0000313" key="3">
    <source>
        <dbReference type="EMBL" id="RED63003.1"/>
    </source>
</evidence>
<dbReference type="Proteomes" id="UP000256977">
    <property type="component" value="Unassembled WGS sequence"/>
</dbReference>
<dbReference type="PROSITE" id="PS51257">
    <property type="entry name" value="PROKAR_LIPOPROTEIN"/>
    <property type="match status" value="1"/>
</dbReference>
<sequence length="459" mass="50392">MMNRRTKLSKWCSLALPMALITGLIAGCGAGGNTEVSPSSSAVESAGASGSGTEVSSGDKVELRFSWWGSQGRHDRTIKAIEKFEELHPNIKVKSEYSSWDGYWEKLSTQVAANNEPDVMQMSVLYIKEYSERSILADLNPFAGKELGVADLNADILANQGTVGGKLAGIPMADNASVLLINKGIFQQAGVELPKLDSTWEEIFESARQLKTKLGGNAYGVFDSAPSLEAFMYYLFSEGDKLYDGNKLGYQDDNLKKWLQMWEDARKEGLAPPANLTASFLPLSNADPNKDALLKGGVAIMGPTWIATLPAYENIMKDNVDMISYPRGQKTGSVLQTSMFLSASARSKHPKEAAMLIDFLVNTEEAADLLETERGLPENKKVREYLSPKFTDRDKKMIAMLEHVSGIEPAWYDPGPKGAGEVTKLFEQIVQKQQFGQATIDQAVAEFRSQADKVFEKNN</sequence>
<dbReference type="Pfam" id="PF13416">
    <property type="entry name" value="SBP_bac_8"/>
    <property type="match status" value="1"/>
</dbReference>
<gene>
    <name evidence="3" type="ORF">DFP98_127105</name>
</gene>
<dbReference type="EMBL" id="QRDZ01000027">
    <property type="protein sequence ID" value="RED63003.1"/>
    <property type="molecule type" value="Genomic_DNA"/>
</dbReference>
<dbReference type="CDD" id="cd13585">
    <property type="entry name" value="PBP2_TMBP_like"/>
    <property type="match status" value="1"/>
</dbReference>
<comment type="caution">
    <text evidence="3">The sequence shown here is derived from an EMBL/GenBank/DDBJ whole genome shotgun (WGS) entry which is preliminary data.</text>
</comment>
<keyword evidence="2" id="KW-0732">Signal</keyword>
<keyword evidence="4" id="KW-1185">Reference proteome</keyword>
<feature type="region of interest" description="Disordered" evidence="1">
    <location>
        <begin position="36"/>
        <end position="56"/>
    </location>
</feature>
<dbReference type="OrthoDB" id="7918484at2"/>
<evidence type="ECO:0000256" key="1">
    <source>
        <dbReference type="SAM" id="MobiDB-lite"/>
    </source>
</evidence>
<feature type="signal peptide" evidence="2">
    <location>
        <begin position="1"/>
        <end position="26"/>
    </location>
</feature>
<proteinExistence type="predicted"/>
<organism evidence="3 4">
    <name type="scientific">Cohnella phaseoli</name>
    <dbReference type="NCBI Taxonomy" id="456490"/>
    <lineage>
        <taxon>Bacteria</taxon>
        <taxon>Bacillati</taxon>
        <taxon>Bacillota</taxon>
        <taxon>Bacilli</taxon>
        <taxon>Bacillales</taxon>
        <taxon>Paenibacillaceae</taxon>
        <taxon>Cohnella</taxon>
    </lineage>
</organism>
<name>A0A3D9IMK2_9BACL</name>
<dbReference type="PANTHER" id="PTHR43649:SF11">
    <property type="entry name" value="ABC TRANSPORTER SUBSTRATE-BINDING PROTEIN YESO-RELATED"/>
    <property type="match status" value="1"/>
</dbReference>
<dbReference type="Gene3D" id="3.40.190.10">
    <property type="entry name" value="Periplasmic binding protein-like II"/>
    <property type="match status" value="2"/>
</dbReference>
<dbReference type="RefSeq" id="WP_116063913.1">
    <property type="nucleotide sequence ID" value="NZ_QRDZ01000027.1"/>
</dbReference>
<accession>A0A3D9IMK2</accession>
<evidence type="ECO:0000256" key="2">
    <source>
        <dbReference type="SAM" id="SignalP"/>
    </source>
</evidence>
<reference evidence="3 4" key="1">
    <citation type="submission" date="2018-07" db="EMBL/GenBank/DDBJ databases">
        <title>Genomic Encyclopedia of Type Strains, Phase III (KMG-III): the genomes of soil and plant-associated and newly described type strains.</title>
        <authorList>
            <person name="Whitman W."/>
        </authorList>
    </citation>
    <scope>NUCLEOTIDE SEQUENCE [LARGE SCALE GENOMIC DNA]</scope>
    <source>
        <strain evidence="3 4">CECT 7287</strain>
    </source>
</reference>
<dbReference type="SUPFAM" id="SSF53850">
    <property type="entry name" value="Periplasmic binding protein-like II"/>
    <property type="match status" value="1"/>
</dbReference>
<dbReference type="PANTHER" id="PTHR43649">
    <property type="entry name" value="ARABINOSE-BINDING PROTEIN-RELATED"/>
    <property type="match status" value="1"/>
</dbReference>
<dbReference type="InterPro" id="IPR050490">
    <property type="entry name" value="Bact_solute-bd_prot1"/>
</dbReference>
<feature type="chain" id="PRO_5039494666" evidence="2">
    <location>
        <begin position="27"/>
        <end position="459"/>
    </location>
</feature>
<dbReference type="AlphaFoldDB" id="A0A3D9IMK2"/>
<dbReference type="InterPro" id="IPR006059">
    <property type="entry name" value="SBP"/>
</dbReference>
<evidence type="ECO:0000313" key="4">
    <source>
        <dbReference type="Proteomes" id="UP000256977"/>
    </source>
</evidence>
<protein>
    <submittedName>
        <fullName evidence="3">Carbohydrate ABC transporter substrate-binding protein (CUT1 family)</fullName>
    </submittedName>
</protein>